<keyword evidence="13" id="KW-0238">DNA-binding</keyword>
<comment type="caution">
    <text evidence="25">The sequence shown here is derived from an EMBL/GenBank/DDBJ whole genome shotgun (WGS) entry which is preliminary data.</text>
</comment>
<evidence type="ECO:0000259" key="23">
    <source>
        <dbReference type="PROSITE" id="PS50222"/>
    </source>
</evidence>
<keyword evidence="18" id="KW-0804">Transcription</keyword>
<evidence type="ECO:0000256" key="4">
    <source>
        <dbReference type="ARBA" id="ARBA00022692"/>
    </source>
</evidence>
<evidence type="ECO:0000256" key="2">
    <source>
        <dbReference type="ARBA" id="ARBA00004200"/>
    </source>
</evidence>
<keyword evidence="7" id="KW-0547">Nucleotide-binding</keyword>
<evidence type="ECO:0000313" key="25">
    <source>
        <dbReference type="EMBL" id="KAJ6974382.1"/>
    </source>
</evidence>
<feature type="transmembrane region" description="Helical" evidence="22">
    <location>
        <begin position="791"/>
        <end position="812"/>
    </location>
</feature>
<dbReference type="FunFam" id="1.10.238.10:FF:000011">
    <property type="entry name" value="Mitochondrial Rho GTPase"/>
    <property type="match status" value="1"/>
</dbReference>
<dbReference type="Pfam" id="PF00125">
    <property type="entry name" value="Histone"/>
    <property type="match status" value="1"/>
</dbReference>
<protein>
    <submittedName>
        <fullName evidence="25">Mitochondrial Rho GTPase 1</fullName>
    </submittedName>
</protein>
<dbReference type="AlphaFoldDB" id="A0AAD6LWE7"/>
<feature type="region of interest" description="Disordered" evidence="21">
    <location>
        <begin position="1"/>
        <end position="31"/>
    </location>
</feature>
<dbReference type="InterPro" id="IPR052266">
    <property type="entry name" value="Miro-EF-hand_domain"/>
</dbReference>
<evidence type="ECO:0000256" key="12">
    <source>
        <dbReference type="ARBA" id="ARBA00023015"/>
    </source>
</evidence>
<dbReference type="InterPro" id="IPR013566">
    <property type="entry name" value="EF_hand_assoc_1"/>
</dbReference>
<dbReference type="GO" id="GO:0005509">
    <property type="term" value="F:calcium ion binding"/>
    <property type="evidence" value="ECO:0007669"/>
    <property type="project" value="InterPro"/>
</dbReference>
<dbReference type="Gene3D" id="3.40.50.300">
    <property type="entry name" value="P-loop containing nucleotide triphosphate hydrolases"/>
    <property type="match status" value="2"/>
</dbReference>
<evidence type="ECO:0000256" key="18">
    <source>
        <dbReference type="ARBA" id="ARBA00023163"/>
    </source>
</evidence>
<dbReference type="GO" id="GO:0005741">
    <property type="term" value="C:mitochondrial outer membrane"/>
    <property type="evidence" value="ECO:0007669"/>
    <property type="project" value="UniProtKB-SubCell"/>
</dbReference>
<dbReference type="SUPFAM" id="SSF47113">
    <property type="entry name" value="Histone-fold"/>
    <property type="match status" value="1"/>
</dbReference>
<dbReference type="InterPro" id="IPR011992">
    <property type="entry name" value="EF-hand-dom_pair"/>
</dbReference>
<gene>
    <name evidence="25" type="ORF">NC653_030475</name>
</gene>
<reference evidence="25" key="1">
    <citation type="journal article" date="2023" name="Mol. Ecol. Resour.">
        <title>Chromosome-level genome assembly of a triploid poplar Populus alba 'Berolinensis'.</title>
        <authorList>
            <person name="Chen S."/>
            <person name="Yu Y."/>
            <person name="Wang X."/>
            <person name="Wang S."/>
            <person name="Zhang T."/>
            <person name="Zhou Y."/>
            <person name="He R."/>
            <person name="Meng N."/>
            <person name="Wang Y."/>
            <person name="Liu W."/>
            <person name="Liu Z."/>
            <person name="Liu J."/>
            <person name="Guo Q."/>
            <person name="Huang H."/>
            <person name="Sederoff R.R."/>
            <person name="Wang G."/>
            <person name="Qu G."/>
            <person name="Chen S."/>
        </authorList>
    </citation>
    <scope>NUCLEOTIDE SEQUENCE</scope>
    <source>
        <strain evidence="25">SC-2020</strain>
    </source>
</reference>
<keyword evidence="5" id="KW-0479">Metal-binding</keyword>
<evidence type="ECO:0000256" key="7">
    <source>
        <dbReference type="ARBA" id="ARBA00022741"/>
    </source>
</evidence>
<keyword evidence="9" id="KW-0378">Hydrolase</keyword>
<dbReference type="Pfam" id="PF08355">
    <property type="entry name" value="EF_assoc_1"/>
    <property type="match status" value="1"/>
</dbReference>
<dbReference type="InterPro" id="IPR002048">
    <property type="entry name" value="EF_hand_dom"/>
</dbReference>
<keyword evidence="8" id="KW-1000">Mitochondrion outer membrane</keyword>
<dbReference type="PANTHER" id="PTHR46819:SF1">
    <property type="entry name" value="EF-HAND CALCIUM-BINDING DOMAIN-CONTAINING PROTEIN 7"/>
    <property type="match status" value="1"/>
</dbReference>
<dbReference type="PROSITE" id="PS51423">
    <property type="entry name" value="MIRO"/>
    <property type="match status" value="1"/>
</dbReference>
<evidence type="ECO:0000256" key="10">
    <source>
        <dbReference type="ARBA" id="ARBA00022837"/>
    </source>
</evidence>
<evidence type="ECO:0000259" key="24">
    <source>
        <dbReference type="PROSITE" id="PS51423"/>
    </source>
</evidence>
<evidence type="ECO:0000256" key="14">
    <source>
        <dbReference type="ARBA" id="ARBA00023128"/>
    </source>
</evidence>
<evidence type="ECO:0000256" key="1">
    <source>
        <dbReference type="ARBA" id="ARBA00004123"/>
    </source>
</evidence>
<dbReference type="FunFam" id="3.40.50.300:FF:000553">
    <property type="entry name" value="Mitochondrial Rho GTPase"/>
    <property type="match status" value="1"/>
</dbReference>
<keyword evidence="17" id="KW-0010">Activator</keyword>
<dbReference type="InterPro" id="IPR020860">
    <property type="entry name" value="MIRO_dom"/>
</dbReference>
<dbReference type="Pfam" id="PF08356">
    <property type="entry name" value="EF_assoc_2"/>
    <property type="match status" value="1"/>
</dbReference>
<evidence type="ECO:0000256" key="11">
    <source>
        <dbReference type="ARBA" id="ARBA00022989"/>
    </source>
</evidence>
<keyword evidence="26" id="KW-1185">Reference proteome</keyword>
<dbReference type="Gene3D" id="1.10.238.10">
    <property type="entry name" value="EF-hand"/>
    <property type="match status" value="2"/>
</dbReference>
<feature type="compositionally biased region" description="Polar residues" evidence="21">
    <location>
        <begin position="1"/>
        <end position="27"/>
    </location>
</feature>
<dbReference type="GO" id="GO:0046982">
    <property type="term" value="F:protein heterodimerization activity"/>
    <property type="evidence" value="ECO:0007669"/>
    <property type="project" value="InterPro"/>
</dbReference>
<dbReference type="EMBL" id="JAQIZT010000013">
    <property type="protein sequence ID" value="KAJ6974382.1"/>
    <property type="molecule type" value="Genomic_DNA"/>
</dbReference>
<dbReference type="InterPro" id="IPR007125">
    <property type="entry name" value="H2A/H2B/H3"/>
</dbReference>
<keyword evidence="4 22" id="KW-0812">Transmembrane</keyword>
<keyword evidence="10" id="KW-0106">Calcium</keyword>
<dbReference type="FunFam" id="1.10.238.10:FF:000212">
    <property type="entry name" value="Mitochondrial Rho GTPase"/>
    <property type="match status" value="1"/>
</dbReference>
<dbReference type="PROSITE" id="PS00018">
    <property type="entry name" value="EF_HAND_1"/>
    <property type="match status" value="1"/>
</dbReference>
<organism evidence="25 26">
    <name type="scientific">Populus alba x Populus x berolinensis</name>
    <dbReference type="NCBI Taxonomy" id="444605"/>
    <lineage>
        <taxon>Eukaryota</taxon>
        <taxon>Viridiplantae</taxon>
        <taxon>Streptophyta</taxon>
        <taxon>Embryophyta</taxon>
        <taxon>Tracheophyta</taxon>
        <taxon>Spermatophyta</taxon>
        <taxon>Magnoliopsida</taxon>
        <taxon>eudicotyledons</taxon>
        <taxon>Gunneridae</taxon>
        <taxon>Pentapetalae</taxon>
        <taxon>rosids</taxon>
        <taxon>fabids</taxon>
        <taxon>Malpighiales</taxon>
        <taxon>Salicaceae</taxon>
        <taxon>Saliceae</taxon>
        <taxon>Populus</taxon>
    </lineage>
</organism>
<dbReference type="SUPFAM" id="SSF47473">
    <property type="entry name" value="EF-hand"/>
    <property type="match status" value="1"/>
</dbReference>
<dbReference type="GO" id="GO:0003677">
    <property type="term" value="F:DNA binding"/>
    <property type="evidence" value="ECO:0007669"/>
    <property type="project" value="UniProtKB-KW"/>
</dbReference>
<comment type="subcellular location">
    <subcellularLocation>
        <location evidence="2">Mitochondrion outer membrane</location>
        <topology evidence="2">Single-pass type IV membrane protein</topology>
    </subcellularLocation>
    <subcellularLocation>
        <location evidence="1">Nucleus</location>
    </subcellularLocation>
</comment>
<keyword evidence="16 22" id="KW-0472">Membrane</keyword>
<evidence type="ECO:0000313" key="26">
    <source>
        <dbReference type="Proteomes" id="UP001164929"/>
    </source>
</evidence>
<evidence type="ECO:0000256" key="20">
    <source>
        <dbReference type="ARBA" id="ARBA00038129"/>
    </source>
</evidence>
<comment type="similarity">
    <text evidence="3">Belongs to the mitochondrial Rho GTPase family.</text>
</comment>
<name>A0AAD6LWE7_9ROSI</name>
<keyword evidence="12" id="KW-0805">Transcription regulation</keyword>
<feature type="domain" description="Miro" evidence="24">
    <location>
        <begin position="592"/>
        <end position="767"/>
    </location>
</feature>
<dbReference type="InterPro" id="IPR013567">
    <property type="entry name" value="EF_hand_assoc_2"/>
</dbReference>
<dbReference type="PROSITE" id="PS50222">
    <property type="entry name" value="EF_HAND_2"/>
    <property type="match status" value="1"/>
</dbReference>
<keyword evidence="15" id="KW-0342">GTP-binding</keyword>
<comment type="similarity">
    <text evidence="20">Belongs to the NFYC/HAP5 subunit family.</text>
</comment>
<dbReference type="InterPro" id="IPR009072">
    <property type="entry name" value="Histone-fold"/>
</dbReference>
<evidence type="ECO:0000256" key="15">
    <source>
        <dbReference type="ARBA" id="ARBA00023134"/>
    </source>
</evidence>
<keyword evidence="11 22" id="KW-1133">Transmembrane helix</keyword>
<keyword evidence="6" id="KW-0677">Repeat</keyword>
<dbReference type="Pfam" id="PF00071">
    <property type="entry name" value="Ras"/>
    <property type="match status" value="1"/>
</dbReference>
<evidence type="ECO:0000256" key="3">
    <source>
        <dbReference type="ARBA" id="ARBA00007981"/>
    </source>
</evidence>
<keyword evidence="14" id="KW-0496">Mitochondrion</keyword>
<evidence type="ECO:0000256" key="5">
    <source>
        <dbReference type="ARBA" id="ARBA00022723"/>
    </source>
</evidence>
<evidence type="ECO:0000256" key="17">
    <source>
        <dbReference type="ARBA" id="ARBA00023159"/>
    </source>
</evidence>
<dbReference type="CDD" id="cd01892">
    <property type="entry name" value="Miro2"/>
    <property type="match status" value="1"/>
</dbReference>
<dbReference type="SMART" id="SM00174">
    <property type="entry name" value="RHO"/>
    <property type="match status" value="1"/>
</dbReference>
<dbReference type="InterPro" id="IPR001806">
    <property type="entry name" value="Small_GTPase"/>
</dbReference>
<dbReference type="InterPro" id="IPR027417">
    <property type="entry name" value="P-loop_NTPase"/>
</dbReference>
<evidence type="ECO:0000256" key="21">
    <source>
        <dbReference type="SAM" id="MobiDB-lite"/>
    </source>
</evidence>
<feature type="domain" description="EF-hand" evidence="23">
    <location>
        <begin position="484"/>
        <end position="519"/>
    </location>
</feature>
<dbReference type="Proteomes" id="UP001164929">
    <property type="component" value="Chromosome 13"/>
</dbReference>
<evidence type="ECO:0000256" key="13">
    <source>
        <dbReference type="ARBA" id="ARBA00023125"/>
    </source>
</evidence>
<dbReference type="CDD" id="cd22908">
    <property type="entry name" value="HFD_NFYC-like"/>
    <property type="match status" value="1"/>
</dbReference>
<keyword evidence="19" id="KW-0539">Nucleus</keyword>
<evidence type="ECO:0000256" key="8">
    <source>
        <dbReference type="ARBA" id="ARBA00022787"/>
    </source>
</evidence>
<proteinExistence type="inferred from homology"/>
<dbReference type="InterPro" id="IPR018247">
    <property type="entry name" value="EF_Hand_1_Ca_BS"/>
</dbReference>
<accession>A0AAD6LWE7</accession>
<dbReference type="GO" id="GO:0003924">
    <property type="term" value="F:GTPase activity"/>
    <property type="evidence" value="ECO:0007669"/>
    <property type="project" value="InterPro"/>
</dbReference>
<evidence type="ECO:0000256" key="6">
    <source>
        <dbReference type="ARBA" id="ARBA00022737"/>
    </source>
</evidence>
<dbReference type="GO" id="GO:0005634">
    <property type="term" value="C:nucleus"/>
    <property type="evidence" value="ECO:0007669"/>
    <property type="project" value="UniProtKB-SubCell"/>
</dbReference>
<evidence type="ECO:0000256" key="16">
    <source>
        <dbReference type="ARBA" id="ARBA00023136"/>
    </source>
</evidence>
<dbReference type="PANTHER" id="PTHR46819">
    <property type="entry name" value="EF-HAND CALCIUM-BINDING DOMAIN-CONTAINING PROTEIN 7"/>
    <property type="match status" value="1"/>
</dbReference>
<dbReference type="GO" id="GO:0005525">
    <property type="term" value="F:GTP binding"/>
    <property type="evidence" value="ECO:0007669"/>
    <property type="project" value="UniProtKB-KW"/>
</dbReference>
<evidence type="ECO:0000256" key="19">
    <source>
        <dbReference type="ARBA" id="ARBA00023242"/>
    </source>
</evidence>
<evidence type="ECO:0000256" key="22">
    <source>
        <dbReference type="SAM" id="Phobius"/>
    </source>
</evidence>
<sequence length="820" mass="91756">MDQQGYGTNPYQPNQMPAASNPGSVTGQPAGAQLEQHQLAYQQIHQQQQQQLQQQRQSFWTNQYKEIDKVTDFKNHSLPLARIKKIMKADEDVKMISAEAPVIFARACEMFILELTLQSWNHTEENKRRTLQKNDIAAAITRTDIFDFLVDIVPREDMKDEVLASIPRGTMPVGGPVDALPYCYMPHPHAPQVGPPGMIMGKPVTDPAMYAQQSHPYMAQHMWPQGPEQQQSPSDQVEDAGKVAEELKRADAVVLTYACDRPETLDRLSTFWLPELRQLEVKVPVIVVGCKLDLRDENQQYAGCPIAFIDAIACIFWSYLIRSLQRDTAIPEVFYYAQKAVLHPTGPLFDQESQTLKPRCVRALKRIFILCDLDRDGALSDAELNEFQVKCFNAPLQPSEIVGVKKVVEEKLPGGGVNDRGVNERGLTLTGFLFLHALFIEKGRLETTWTVLRKFGYNNDIKLTDELIPSFKRAPDQSAELTSEAVEYLRNIYELFDSDGDNNLRPAELEDIFSTAPESPWEEPPYKDAAEKTALSGLSVNAFLSEWALMTLLDPSRAVENLIYIGYSGDPTAAVRLTRRRRLDRKKQQSDRNVFHCFVFGPKKSGKSALVNSFIGRPFYDNYAPTTEESYAVHVVDLPGVSAIAAGIKKTLVLREIPEDGVKKLLLNKESLAPCDIAVFVYDSSDQSSWKRATELLVEVAGHGEDTGYEVPCLIVAAKDDLNSFPMAIQESTRVSQDMGIEAPIPISSKMGDTNNVFRRIVTAAEHPHLSIPETEAGRSRKQYNRLVNRSLMFVSVGATVAIVGLAAYRVYAARRNSSG</sequence>
<dbReference type="SUPFAM" id="SSF52540">
    <property type="entry name" value="P-loop containing nucleoside triphosphate hydrolases"/>
    <property type="match status" value="2"/>
</dbReference>
<evidence type="ECO:0000256" key="9">
    <source>
        <dbReference type="ARBA" id="ARBA00022801"/>
    </source>
</evidence>
<dbReference type="FunFam" id="1.10.20.10:FF:000006">
    <property type="entry name" value="Nuclear transcription factor Y subunit gamma"/>
    <property type="match status" value="1"/>
</dbReference>
<dbReference type="Gene3D" id="1.10.20.10">
    <property type="entry name" value="Histone, subunit A"/>
    <property type="match status" value="1"/>
</dbReference>